<dbReference type="Gene3D" id="3.40.50.1820">
    <property type="entry name" value="alpha/beta hydrolase"/>
    <property type="match status" value="1"/>
</dbReference>
<dbReference type="AlphaFoldDB" id="F4CJ05"/>
<dbReference type="GO" id="GO:0008239">
    <property type="term" value="F:dipeptidyl-peptidase activity"/>
    <property type="evidence" value="ECO:0007669"/>
    <property type="project" value="InterPro"/>
</dbReference>
<dbReference type="EMBL" id="CP002593">
    <property type="protein sequence ID" value="AEA23225.1"/>
    <property type="molecule type" value="Genomic_DNA"/>
</dbReference>
<sequence length="557" mass="61932">MSAASDAATMAPVRMSYTHMPPGAPAERAQQFMVRMRDGIRLATDVYLPDVDGPVPAVLIRLPYDKNGRFVRIDVLADALLERGYALVAQDCRGKFRSEGETFPWISEAHDGYDTIDWIASRPWSNGRVGMTGHSYTGYTQWAALSTNHPALRAIAPRGTNTALGSPLMTPNEPEWSFPFQYVMDFYAVRDWMLPETAHDWGRRPLAEAFEAVVDQLGVRPPAMDMYLSSESPSQQQRFPDGHPLAAKPVPVLLSLGLYDQYCAAEALRHDYPTMVADPAWRPLVHLRLGPHDHMDFRLDDRPGPTQAGELSVAQIRSWFDGELQFFDRYLKADGAVEPPAPVEYQLAHSAEVRRTVSWPPPEATHQVLHLVDGPTRRLVERPATATGPISWVHDPDMLVPTAATSWSSFVAEWPDFREYVNRPDVLMFRADPQDRHLELAGPVTFHGQVSTTGPAMDLFAHLLDLEPDGAVRSISRGQQRLVAAEPTDLTMSVGQAGYVVRPGHSLLLMLCSSDYPDFIPLTGTDERWWSATSMRSTTQTLDIGGDAGARLELTVL</sequence>
<dbReference type="SUPFAM" id="SSF53474">
    <property type="entry name" value="alpha/beta-Hydrolases"/>
    <property type="match status" value="1"/>
</dbReference>
<dbReference type="Pfam" id="PF08530">
    <property type="entry name" value="PepX_C"/>
    <property type="match status" value="1"/>
</dbReference>
<dbReference type="STRING" id="675635.Psed_0973"/>
<dbReference type="NCBIfam" id="TIGR00976">
    <property type="entry name" value="CocE_NonD"/>
    <property type="match status" value="2"/>
</dbReference>
<dbReference type="SMART" id="SM00939">
    <property type="entry name" value="PepX_C"/>
    <property type="match status" value="1"/>
</dbReference>
<dbReference type="InterPro" id="IPR005674">
    <property type="entry name" value="CocE/Ser_esterase"/>
</dbReference>
<dbReference type="InterPro" id="IPR029058">
    <property type="entry name" value="AB_hydrolase_fold"/>
</dbReference>
<evidence type="ECO:0000256" key="1">
    <source>
        <dbReference type="ARBA" id="ARBA00022801"/>
    </source>
</evidence>
<dbReference type="Gene3D" id="1.10.3020.10">
    <property type="entry name" value="alpha-amino acid ester hydrolase ( Helical cap domain)"/>
    <property type="match status" value="1"/>
</dbReference>
<dbReference type="InterPro" id="IPR000383">
    <property type="entry name" value="Xaa-Pro-like_dom"/>
</dbReference>
<protein>
    <submittedName>
        <fullName evidence="3">Hydrolase CocE/NonD family protein</fullName>
    </submittedName>
</protein>
<dbReference type="SUPFAM" id="SSF49785">
    <property type="entry name" value="Galactose-binding domain-like"/>
    <property type="match status" value="1"/>
</dbReference>
<keyword evidence="1 3" id="KW-0378">Hydrolase</keyword>
<organism evidence="3 4">
    <name type="scientific">Pseudonocardia dioxanivorans (strain ATCC 55486 / DSM 44775 / JCM 13855 / CB1190)</name>
    <dbReference type="NCBI Taxonomy" id="675635"/>
    <lineage>
        <taxon>Bacteria</taxon>
        <taxon>Bacillati</taxon>
        <taxon>Actinomycetota</taxon>
        <taxon>Actinomycetes</taxon>
        <taxon>Pseudonocardiales</taxon>
        <taxon>Pseudonocardiaceae</taxon>
        <taxon>Pseudonocardia</taxon>
    </lineage>
</organism>
<evidence type="ECO:0000259" key="2">
    <source>
        <dbReference type="SMART" id="SM00939"/>
    </source>
</evidence>
<dbReference type="Proteomes" id="UP000007809">
    <property type="component" value="Chromosome"/>
</dbReference>
<dbReference type="InterPro" id="IPR008979">
    <property type="entry name" value="Galactose-bd-like_sf"/>
</dbReference>
<dbReference type="Pfam" id="PF02129">
    <property type="entry name" value="Peptidase_S15"/>
    <property type="match status" value="1"/>
</dbReference>
<proteinExistence type="predicted"/>
<dbReference type="HOGENOM" id="CLU_015590_5_1_11"/>
<accession>F4CJ05</accession>
<dbReference type="KEGG" id="pdx:Psed_0973"/>
<reference evidence="3 4" key="1">
    <citation type="journal article" date="2011" name="J. Bacteriol.">
        <title>Genome sequence of the 1,4-dioxane-degrading Pseudonocardia dioxanivorans strain CB1190.</title>
        <authorList>
            <person name="Sales C.M."/>
            <person name="Mahendra S."/>
            <person name="Grostern A."/>
            <person name="Parales R.E."/>
            <person name="Goodwin L.A."/>
            <person name="Woyke T."/>
            <person name="Nolan M."/>
            <person name="Lapidus A."/>
            <person name="Chertkov O."/>
            <person name="Ovchinnikova G."/>
            <person name="Sczyrba A."/>
            <person name="Alvarez-Cohen L."/>
        </authorList>
    </citation>
    <scope>NUCLEOTIDE SEQUENCE [LARGE SCALE GENOMIC DNA]</scope>
    <source>
        <strain evidence="4">ATCC 55486 / DSM 44775 / JCM 13855 / CB1190</strain>
    </source>
</reference>
<dbReference type="InterPro" id="IPR013736">
    <property type="entry name" value="Xaa-Pro_dipept_C"/>
</dbReference>
<evidence type="ECO:0000313" key="4">
    <source>
        <dbReference type="Proteomes" id="UP000007809"/>
    </source>
</evidence>
<feature type="domain" description="Xaa-Pro dipeptidyl-peptidase C-terminal" evidence="2">
    <location>
        <begin position="324"/>
        <end position="553"/>
    </location>
</feature>
<name>F4CJ05_PSEUX</name>
<evidence type="ECO:0000313" key="3">
    <source>
        <dbReference type="EMBL" id="AEA23225.1"/>
    </source>
</evidence>
<dbReference type="Gene3D" id="2.60.120.260">
    <property type="entry name" value="Galactose-binding domain-like"/>
    <property type="match status" value="1"/>
</dbReference>
<gene>
    <name evidence="3" type="ordered locus">Psed_0973</name>
</gene>
<keyword evidence="4" id="KW-1185">Reference proteome</keyword>
<dbReference type="eggNOG" id="COG2936">
    <property type="taxonomic scope" value="Bacteria"/>
</dbReference>